<dbReference type="InterPro" id="IPR007160">
    <property type="entry name" value="DUF362"/>
</dbReference>
<reference evidence="6" key="1">
    <citation type="submission" date="2022-12" db="EMBL/GenBank/DDBJ databases">
        <title>Reference genome sequencing for broad-spectrum identification of bacterial and archaeal isolates by mass spectrometry.</title>
        <authorList>
            <person name="Sekiguchi Y."/>
            <person name="Tourlousse D.M."/>
        </authorList>
    </citation>
    <scope>NUCLEOTIDE SEQUENCE</scope>
    <source>
        <strain evidence="6">ASRB1</strain>
    </source>
</reference>
<dbReference type="InterPro" id="IPR017900">
    <property type="entry name" value="4Fe4S_Fe_S_CS"/>
</dbReference>
<organism evidence="6 7">
    <name type="scientific">Desulforhabdus amnigena</name>
    <dbReference type="NCBI Taxonomy" id="40218"/>
    <lineage>
        <taxon>Bacteria</taxon>
        <taxon>Pseudomonadati</taxon>
        <taxon>Thermodesulfobacteriota</taxon>
        <taxon>Syntrophobacteria</taxon>
        <taxon>Syntrophobacterales</taxon>
        <taxon>Syntrophobacteraceae</taxon>
        <taxon>Desulforhabdus</taxon>
    </lineage>
</organism>
<evidence type="ECO:0000256" key="4">
    <source>
        <dbReference type="ARBA" id="ARBA00023014"/>
    </source>
</evidence>
<feature type="domain" description="4Fe-4S ferredoxin-type" evidence="5">
    <location>
        <begin position="228"/>
        <end position="257"/>
    </location>
</feature>
<dbReference type="Gene3D" id="3.30.70.20">
    <property type="match status" value="1"/>
</dbReference>
<comment type="caution">
    <text evidence="6">The sequence shown here is derived from an EMBL/GenBank/DDBJ whole genome shotgun (WGS) entry which is preliminary data.</text>
</comment>
<evidence type="ECO:0000256" key="2">
    <source>
        <dbReference type="ARBA" id="ARBA00022723"/>
    </source>
</evidence>
<gene>
    <name evidence="6" type="ORF">DAMNIGENAA_11780</name>
</gene>
<keyword evidence="2" id="KW-0479">Metal-binding</keyword>
<name>A0A9W6D406_9BACT</name>
<keyword evidence="3" id="KW-0408">Iron</keyword>
<dbReference type="GO" id="GO:0051539">
    <property type="term" value="F:4 iron, 4 sulfur cluster binding"/>
    <property type="evidence" value="ECO:0007669"/>
    <property type="project" value="UniProtKB-KW"/>
</dbReference>
<sequence length="381" mass="41234">MNSQVFFTDLRATDAQSLLQKIVHLIEKAGLKKVVKKRGLTAIKIHFGERGNTAFIRPLLVRPVVDAVKQAGGKPFLTDANTLYVGTRGNAVDHLTTAILNGFSPSVVDAPLIIADGIDGRDDVVVPLGLKLCHEAYVGSAIAKADTLISLAHFKLHEAAGFGGAIKNVGMGAASRRGKMAQHSEVAPEIYVKKCIGCGTCMEQCAHGAMSLVDRPEDAPRPFPEAKKVIHIDEKLCVGCAGCIHSCPQEALGINWKTDLPRFMERMVEYTVGALKGKEKRSLFVNFLTQISPACDCHSYADAPIVADIGILASRDPVAIDQASMDLVNAQPPLHSSCIKDSPYKDSDKVKAVYPHIDWQHQLDYAEEVGLGSKSYELIRL</sequence>
<dbReference type="RefSeq" id="WP_281792918.1">
    <property type="nucleotide sequence ID" value="NZ_BSDR01000001.1"/>
</dbReference>
<feature type="domain" description="4Fe-4S ferredoxin-type" evidence="5">
    <location>
        <begin position="186"/>
        <end position="215"/>
    </location>
</feature>
<dbReference type="Pfam" id="PF12838">
    <property type="entry name" value="Fer4_7"/>
    <property type="match status" value="1"/>
</dbReference>
<evidence type="ECO:0000256" key="3">
    <source>
        <dbReference type="ARBA" id="ARBA00023004"/>
    </source>
</evidence>
<dbReference type="Proteomes" id="UP001144372">
    <property type="component" value="Unassembled WGS sequence"/>
</dbReference>
<evidence type="ECO:0000313" key="6">
    <source>
        <dbReference type="EMBL" id="GLI33745.1"/>
    </source>
</evidence>
<dbReference type="PANTHER" id="PTHR43687">
    <property type="entry name" value="ADENYLYLSULFATE REDUCTASE, BETA SUBUNIT"/>
    <property type="match status" value="1"/>
</dbReference>
<dbReference type="EMBL" id="BSDR01000001">
    <property type="protein sequence ID" value="GLI33745.1"/>
    <property type="molecule type" value="Genomic_DNA"/>
</dbReference>
<accession>A0A9W6D406</accession>
<evidence type="ECO:0000259" key="5">
    <source>
        <dbReference type="PROSITE" id="PS51379"/>
    </source>
</evidence>
<evidence type="ECO:0000256" key="1">
    <source>
        <dbReference type="ARBA" id="ARBA00022485"/>
    </source>
</evidence>
<dbReference type="PROSITE" id="PS51379">
    <property type="entry name" value="4FE4S_FER_2"/>
    <property type="match status" value="2"/>
</dbReference>
<keyword evidence="1" id="KW-0004">4Fe-4S</keyword>
<proteinExistence type="predicted"/>
<dbReference type="PROSITE" id="PS00198">
    <property type="entry name" value="4FE4S_FER_1"/>
    <property type="match status" value="1"/>
</dbReference>
<dbReference type="AlphaFoldDB" id="A0A9W6D406"/>
<keyword evidence="4" id="KW-0411">Iron-sulfur</keyword>
<protein>
    <submittedName>
        <fullName evidence="6">4Fe-4S ferredoxin</fullName>
    </submittedName>
</protein>
<dbReference type="InterPro" id="IPR017896">
    <property type="entry name" value="4Fe4S_Fe-S-bd"/>
</dbReference>
<dbReference type="Gene3D" id="3.40.50.11440">
    <property type="match status" value="1"/>
</dbReference>
<dbReference type="SUPFAM" id="SSF54862">
    <property type="entry name" value="4Fe-4S ferredoxins"/>
    <property type="match status" value="1"/>
</dbReference>
<dbReference type="GO" id="GO:0046872">
    <property type="term" value="F:metal ion binding"/>
    <property type="evidence" value="ECO:0007669"/>
    <property type="project" value="UniProtKB-KW"/>
</dbReference>
<dbReference type="Pfam" id="PF04015">
    <property type="entry name" value="DUF362"/>
    <property type="match status" value="1"/>
</dbReference>
<dbReference type="InterPro" id="IPR050572">
    <property type="entry name" value="Fe-S_Ferredoxin"/>
</dbReference>
<keyword evidence="7" id="KW-1185">Reference proteome</keyword>
<evidence type="ECO:0000313" key="7">
    <source>
        <dbReference type="Proteomes" id="UP001144372"/>
    </source>
</evidence>
<dbReference type="PANTHER" id="PTHR43687:SF1">
    <property type="entry name" value="FERREDOXIN III"/>
    <property type="match status" value="1"/>
</dbReference>